<dbReference type="Pfam" id="PF05137">
    <property type="entry name" value="PilN"/>
    <property type="match status" value="1"/>
</dbReference>
<evidence type="ECO:0000313" key="4">
    <source>
        <dbReference type="Proteomes" id="UP000288789"/>
    </source>
</evidence>
<keyword evidence="2" id="KW-1133">Transmembrane helix</keyword>
<dbReference type="Proteomes" id="UP000288789">
    <property type="component" value="Unassembled WGS sequence"/>
</dbReference>
<dbReference type="OrthoDB" id="6876592at2"/>
<gene>
    <name evidence="3" type="ORF">EGC76_06555</name>
</gene>
<dbReference type="AlphaFoldDB" id="A0A451GE34"/>
<evidence type="ECO:0000256" key="1">
    <source>
        <dbReference type="SAM" id="Coils"/>
    </source>
</evidence>
<comment type="caution">
    <text evidence="3">The sequence shown here is derived from an EMBL/GenBank/DDBJ whole genome shotgun (WGS) entry which is preliminary data.</text>
</comment>
<accession>A0A451GE34</accession>
<keyword evidence="2" id="KW-0472">Membrane</keyword>
<keyword evidence="2" id="KW-0812">Transmembrane</keyword>
<dbReference type="RefSeq" id="WP_128352204.1">
    <property type="nucleotide sequence ID" value="NZ_RSFE01000004.1"/>
</dbReference>
<evidence type="ECO:0000256" key="2">
    <source>
        <dbReference type="SAM" id="Phobius"/>
    </source>
</evidence>
<dbReference type="InterPro" id="IPR007813">
    <property type="entry name" value="PilN"/>
</dbReference>
<evidence type="ECO:0000313" key="3">
    <source>
        <dbReference type="EMBL" id="RWU11196.1"/>
    </source>
</evidence>
<evidence type="ECO:0008006" key="5">
    <source>
        <dbReference type="Google" id="ProtNLM"/>
    </source>
</evidence>
<protein>
    <recommendedName>
        <fullName evidence="5">MSHA biogenesis protein MshI</fullName>
    </recommendedName>
</protein>
<organism evidence="3 4">
    <name type="scientific">Pseudidiomarina gelatinasegens</name>
    <dbReference type="NCBI Taxonomy" id="2487740"/>
    <lineage>
        <taxon>Bacteria</taxon>
        <taxon>Pseudomonadati</taxon>
        <taxon>Pseudomonadota</taxon>
        <taxon>Gammaproteobacteria</taxon>
        <taxon>Alteromonadales</taxon>
        <taxon>Idiomarinaceae</taxon>
        <taxon>Pseudidiomarina</taxon>
    </lineage>
</organism>
<name>A0A451GE34_9GAMM</name>
<reference evidence="3 4" key="1">
    <citation type="submission" date="2018-12" db="EMBL/GenBank/DDBJ databases">
        <authorList>
            <person name="Li A."/>
            <person name="Zhang M."/>
            <person name="Zhu H."/>
        </authorList>
    </citation>
    <scope>NUCLEOTIDE SEQUENCE [LARGE SCALE GENOMIC DNA]</scope>
    <source>
        <strain evidence="3 4">R04H25</strain>
    </source>
</reference>
<keyword evidence="4" id="KW-1185">Reference proteome</keyword>
<feature type="transmembrane region" description="Helical" evidence="2">
    <location>
        <begin position="21"/>
        <end position="46"/>
    </location>
</feature>
<keyword evidence="1" id="KW-0175">Coiled coil</keyword>
<proteinExistence type="predicted"/>
<sequence>MKHLADLYLSELQPSREKLTFNRVVGATASLLVVAVVLGIGIHFWASQQQINTQRAAHALSQAQQQLAAKQQQLRAAMNNPDVEQRIEQTELQLGQRQRLLQQMQQITESSQVSFATLLNELAQADVEAIWLQRILVTNSELTLQGKTANASALPVWLASFSNYPSLSGRQFGVFELRDNASSGVLDFTVGSLQHSSLLSSQPSRSAGAAQ</sequence>
<dbReference type="EMBL" id="RSFE01000004">
    <property type="protein sequence ID" value="RWU11196.1"/>
    <property type="molecule type" value="Genomic_DNA"/>
</dbReference>
<feature type="coiled-coil region" evidence="1">
    <location>
        <begin position="53"/>
        <end position="80"/>
    </location>
</feature>